<reference evidence="3" key="1">
    <citation type="submission" date="2017-02" db="EMBL/GenBank/DDBJ databases">
        <title>Delving into the versatile metabolic prowess of the omnipresent phylum Bacteroidetes.</title>
        <authorList>
            <person name="Nobu M.K."/>
            <person name="Mei R."/>
            <person name="Narihiro T."/>
            <person name="Kuroda K."/>
            <person name="Liu W.-T."/>
        </authorList>
    </citation>
    <scope>NUCLEOTIDE SEQUENCE</scope>
    <source>
        <strain evidence="3">ADurb.Bin276</strain>
    </source>
</reference>
<dbReference type="InterPro" id="IPR050490">
    <property type="entry name" value="Bact_solute-bd_prot1"/>
</dbReference>
<evidence type="ECO:0000256" key="2">
    <source>
        <dbReference type="ARBA" id="ARBA00008520"/>
    </source>
</evidence>
<organism evidence="3">
    <name type="scientific">Candidatus Atribacter allofermentans</name>
    <dbReference type="NCBI Taxonomy" id="1852833"/>
    <lineage>
        <taxon>Bacteria</taxon>
        <taxon>Pseudomonadati</taxon>
        <taxon>Atribacterota</taxon>
        <taxon>Atribacteria</taxon>
        <taxon>Atribacterales</taxon>
        <taxon>Atribacteraceae</taxon>
        <taxon>Atribacter</taxon>
    </lineage>
</organism>
<dbReference type="AlphaFoldDB" id="A0A1V5SZR0"/>
<dbReference type="InterPro" id="IPR006059">
    <property type="entry name" value="SBP"/>
</dbReference>
<accession>A0A1V5SZR0</accession>
<dbReference type="PANTHER" id="PTHR43649:SF12">
    <property type="entry name" value="DIACETYLCHITOBIOSE BINDING PROTEIN DASA"/>
    <property type="match status" value="1"/>
</dbReference>
<dbReference type="Proteomes" id="UP000485569">
    <property type="component" value="Unassembled WGS sequence"/>
</dbReference>
<dbReference type="Pfam" id="PF01547">
    <property type="entry name" value="SBP_bac_1"/>
    <property type="match status" value="1"/>
</dbReference>
<proteinExistence type="inferred from homology"/>
<dbReference type="EMBL" id="MWBQ01000042">
    <property type="protein sequence ID" value="OQA60017.1"/>
    <property type="molecule type" value="Genomic_DNA"/>
</dbReference>
<gene>
    <name evidence="3" type="ORF">BWY41_00715</name>
</gene>
<comment type="similarity">
    <text evidence="2">Belongs to the bacterial solute-binding protein 1 family.</text>
</comment>
<dbReference type="GO" id="GO:0042597">
    <property type="term" value="C:periplasmic space"/>
    <property type="evidence" value="ECO:0007669"/>
    <property type="project" value="UniProtKB-SubCell"/>
</dbReference>
<evidence type="ECO:0000313" key="3">
    <source>
        <dbReference type="EMBL" id="OQA60017.1"/>
    </source>
</evidence>
<dbReference type="PANTHER" id="PTHR43649">
    <property type="entry name" value="ARABINOSE-BINDING PROTEIN-RELATED"/>
    <property type="match status" value="1"/>
</dbReference>
<name>A0A1V5SZR0_9BACT</name>
<sequence length="420" mass="47696">MKTQKNVWILLLAMVWILSIVMVSNSQEQIAVIMPRHEMDVKGLWEQQTREFEKETGIKVELITMAWDRVADKVLTELAAGGTSFDVIEFDNAWVAKFNEAGWLVPLNQYMEADVIDQMLPGLVNTFSVDGTLYGIVWNNDTRFFMYNGKKLKDAGIAEPPHTWAEFVEQSQKMITANLIQYGSSEAAEQSQSLANWHTFISYSFGSDLFNNEGKPTFLEQPAIDALTFMADCFLNTKVIDPASLTMNQEMTANVFYNGSTAFFPQAWPGVYNASNDPSISQIVGEIEIAEYIPAVKPEYQATLNLPEALAIPATSKNPEAAWKYIEYMTSPERDKVRSLEIGTLPIWKAHFEDPELLALYPYWKNFGKQAEFARALPQLTWYDEWSYAEQIEVQNALMGTKTPQEALQSMYDAIEKNIQ</sequence>
<comment type="subcellular location">
    <subcellularLocation>
        <location evidence="1">Periplasm</location>
    </subcellularLocation>
</comment>
<dbReference type="Gene3D" id="3.40.190.10">
    <property type="entry name" value="Periplasmic binding protein-like II"/>
    <property type="match status" value="2"/>
</dbReference>
<protein>
    <submittedName>
        <fullName evidence="3">Putative ABC transporter-binding protein</fullName>
    </submittedName>
</protein>
<comment type="caution">
    <text evidence="3">The sequence shown here is derived from an EMBL/GenBank/DDBJ whole genome shotgun (WGS) entry which is preliminary data.</text>
</comment>
<evidence type="ECO:0000256" key="1">
    <source>
        <dbReference type="ARBA" id="ARBA00004418"/>
    </source>
</evidence>
<dbReference type="SUPFAM" id="SSF53850">
    <property type="entry name" value="Periplasmic binding protein-like II"/>
    <property type="match status" value="1"/>
</dbReference>